<dbReference type="RefSeq" id="WP_275845284.1">
    <property type="nucleotide sequence ID" value="NZ_CP135996.1"/>
</dbReference>
<dbReference type="SUPFAM" id="SSF143631">
    <property type="entry name" value="ApbE-like"/>
    <property type="match status" value="1"/>
</dbReference>
<reference evidence="12" key="2">
    <citation type="submission" date="2024-06" db="EMBL/GenBank/DDBJ databases">
        <title>Caproicibacterium argilliputei sp. nov, a novel caproic acid producing anaerobic bacterium isolated from pit mud.</title>
        <authorList>
            <person name="Xia S."/>
        </authorList>
    </citation>
    <scope>NUCLEOTIDE SEQUENCE</scope>
    <source>
        <strain evidence="12">ZCY20-5</strain>
    </source>
</reference>
<feature type="binding site" evidence="11">
    <location>
        <position position="295"/>
    </location>
    <ligand>
        <name>Mg(2+)</name>
        <dbReference type="ChEBI" id="CHEBI:18420"/>
    </ligand>
</feature>
<keyword evidence="13" id="KW-1185">Reference proteome</keyword>
<proteinExistence type="inferred from homology"/>
<dbReference type="KEGG" id="carl:PXC00_09495"/>
<feature type="binding site" evidence="11">
    <location>
        <position position="299"/>
    </location>
    <ligand>
        <name>Mg(2+)</name>
        <dbReference type="ChEBI" id="CHEBI:18420"/>
    </ligand>
</feature>
<dbReference type="EC" id="2.7.1.180" evidence="1 10"/>
<dbReference type="Gene3D" id="3.10.520.10">
    <property type="entry name" value="ApbE-like domains"/>
    <property type="match status" value="1"/>
</dbReference>
<accession>A0AA97D874</accession>
<evidence type="ECO:0000256" key="2">
    <source>
        <dbReference type="ARBA" id="ARBA00016337"/>
    </source>
</evidence>
<name>A0AA97D874_9FIRM</name>
<feature type="binding site" evidence="11">
    <location>
        <position position="178"/>
    </location>
    <ligand>
        <name>Mg(2+)</name>
        <dbReference type="ChEBI" id="CHEBI:18420"/>
    </ligand>
</feature>
<dbReference type="EMBL" id="CP135996">
    <property type="protein sequence ID" value="WOC31452.1"/>
    <property type="molecule type" value="Genomic_DNA"/>
</dbReference>
<comment type="catalytic activity">
    <reaction evidence="9 10">
        <text>L-threonyl-[protein] + FAD = FMN-L-threonyl-[protein] + AMP + H(+)</text>
        <dbReference type="Rhea" id="RHEA:36847"/>
        <dbReference type="Rhea" id="RHEA-COMP:11060"/>
        <dbReference type="Rhea" id="RHEA-COMP:11061"/>
        <dbReference type="ChEBI" id="CHEBI:15378"/>
        <dbReference type="ChEBI" id="CHEBI:30013"/>
        <dbReference type="ChEBI" id="CHEBI:57692"/>
        <dbReference type="ChEBI" id="CHEBI:74257"/>
        <dbReference type="ChEBI" id="CHEBI:456215"/>
        <dbReference type="EC" id="2.7.1.180"/>
    </reaction>
</comment>
<evidence type="ECO:0000256" key="5">
    <source>
        <dbReference type="ARBA" id="ARBA00022723"/>
    </source>
</evidence>
<dbReference type="AlphaFoldDB" id="A0AA97D874"/>
<evidence type="ECO:0000256" key="3">
    <source>
        <dbReference type="ARBA" id="ARBA00022630"/>
    </source>
</evidence>
<evidence type="ECO:0000256" key="9">
    <source>
        <dbReference type="ARBA" id="ARBA00048540"/>
    </source>
</evidence>
<comment type="cofactor">
    <cofactor evidence="11">
        <name>Mg(2+)</name>
        <dbReference type="ChEBI" id="CHEBI:18420"/>
    </cofactor>
    <cofactor evidence="11">
        <name>Mn(2+)</name>
        <dbReference type="ChEBI" id="CHEBI:29035"/>
    </cofactor>
    <text evidence="11">Magnesium. Can also use manganese.</text>
</comment>
<dbReference type="Proteomes" id="UP001300604">
    <property type="component" value="Chromosome"/>
</dbReference>
<keyword evidence="6 10" id="KW-0274">FAD</keyword>
<dbReference type="PIRSF" id="PIRSF006268">
    <property type="entry name" value="ApbE"/>
    <property type="match status" value="1"/>
</dbReference>
<keyword evidence="5 10" id="KW-0479">Metal-binding</keyword>
<dbReference type="Pfam" id="PF02424">
    <property type="entry name" value="ApbE"/>
    <property type="match status" value="1"/>
</dbReference>
<reference evidence="12" key="1">
    <citation type="submission" date="2023-09" db="EMBL/GenBank/DDBJ databases">
        <authorList>
            <person name="Zeng C."/>
        </authorList>
    </citation>
    <scope>NUCLEOTIDE SEQUENCE</scope>
    <source>
        <strain evidence="12">ZCY20-5</strain>
    </source>
</reference>
<evidence type="ECO:0000313" key="13">
    <source>
        <dbReference type="Proteomes" id="UP001300604"/>
    </source>
</evidence>
<dbReference type="GO" id="GO:0046872">
    <property type="term" value="F:metal ion binding"/>
    <property type="evidence" value="ECO:0007669"/>
    <property type="project" value="UniProtKB-UniRule"/>
</dbReference>
<keyword evidence="4 10" id="KW-0808">Transferase</keyword>
<organism evidence="12 13">
    <name type="scientific">Caproicibacterium argilliputei</name>
    <dbReference type="NCBI Taxonomy" id="3030016"/>
    <lineage>
        <taxon>Bacteria</taxon>
        <taxon>Bacillati</taxon>
        <taxon>Bacillota</taxon>
        <taxon>Clostridia</taxon>
        <taxon>Eubacteriales</taxon>
        <taxon>Oscillospiraceae</taxon>
        <taxon>Caproicibacterium</taxon>
    </lineage>
</organism>
<gene>
    <name evidence="12" type="ORF">PXC00_09495</name>
</gene>
<sequence length="351" mass="37600">MSKQKKITILLCGILAAVAAVLVFLWSRYGYRTQSYSNTSYAMGTYVQQTVYGKNAQAAATSAAQAVTALEDQISWRISDSDIHKLNDAAGSTWETLDSYTISLLKLSLDVAQKSDGLFDPTVLPVTSLWDFDGKQHVPTDSELKTLLPRVNYKDLRINEANHTASLKMHYEGVDLGSVGKGAACDKALEAYKKAGVQAAVVAAGGSIGLYGSKPDNSGWSVAIRDPKTSDQKAGSVGTISMESGQFVSTSGTYEKEFTKNGKTYHHLLNPKTGMPENNGLVSVTVVCKNGALSDALSTACFVLGREKGTALAKEYGAETIFIDSKAAVYVSNGLKDRFQLTNSSTYHLAS</sequence>
<keyword evidence="3 10" id="KW-0285">Flavoprotein</keyword>
<evidence type="ECO:0000256" key="10">
    <source>
        <dbReference type="PIRNR" id="PIRNR006268"/>
    </source>
</evidence>
<dbReference type="GO" id="GO:0016740">
    <property type="term" value="F:transferase activity"/>
    <property type="evidence" value="ECO:0007669"/>
    <property type="project" value="UniProtKB-UniRule"/>
</dbReference>
<dbReference type="PANTHER" id="PTHR30040">
    <property type="entry name" value="THIAMINE BIOSYNTHESIS LIPOPROTEIN APBE"/>
    <property type="match status" value="1"/>
</dbReference>
<evidence type="ECO:0000256" key="11">
    <source>
        <dbReference type="PIRSR" id="PIRSR006268-2"/>
    </source>
</evidence>
<dbReference type="PANTHER" id="PTHR30040:SF2">
    <property type="entry name" value="FAD:PROTEIN FMN TRANSFERASE"/>
    <property type="match status" value="1"/>
</dbReference>
<evidence type="ECO:0000256" key="4">
    <source>
        <dbReference type="ARBA" id="ARBA00022679"/>
    </source>
</evidence>
<protein>
    <recommendedName>
        <fullName evidence="2 10">FAD:protein FMN transferase</fullName>
        <ecNumber evidence="1 10">2.7.1.180</ecNumber>
    </recommendedName>
    <alternativeName>
        <fullName evidence="8 10">Flavin transferase</fullName>
    </alternativeName>
</protein>
<comment type="similarity">
    <text evidence="10">Belongs to the ApbE family.</text>
</comment>
<dbReference type="InterPro" id="IPR024932">
    <property type="entry name" value="ApbE"/>
</dbReference>
<evidence type="ECO:0000313" key="12">
    <source>
        <dbReference type="EMBL" id="WOC31452.1"/>
    </source>
</evidence>
<evidence type="ECO:0000256" key="1">
    <source>
        <dbReference type="ARBA" id="ARBA00011955"/>
    </source>
</evidence>
<dbReference type="InterPro" id="IPR003374">
    <property type="entry name" value="ApbE-like_sf"/>
</dbReference>
<keyword evidence="7 10" id="KW-0460">Magnesium</keyword>
<evidence type="ECO:0000256" key="8">
    <source>
        <dbReference type="ARBA" id="ARBA00031306"/>
    </source>
</evidence>
<evidence type="ECO:0000256" key="7">
    <source>
        <dbReference type="ARBA" id="ARBA00022842"/>
    </source>
</evidence>
<evidence type="ECO:0000256" key="6">
    <source>
        <dbReference type="ARBA" id="ARBA00022827"/>
    </source>
</evidence>